<keyword evidence="2" id="KW-1064">Adaptive immunity</keyword>
<dbReference type="Proteomes" id="UP000265140">
    <property type="component" value="Chromosome 11"/>
</dbReference>
<dbReference type="Gene3D" id="2.60.40.10">
    <property type="entry name" value="Immunoglobulins"/>
    <property type="match status" value="1"/>
</dbReference>
<dbReference type="InterPro" id="IPR036179">
    <property type="entry name" value="Ig-like_dom_sf"/>
</dbReference>
<sequence length="159" mass="18382">MNWIRQATGKPLEWMGWINTNTGAAGYAKSLEGRVELTKEDSVSMTHLKLSGLKAEDSAVYYCARWHSDVSVWLSCTKKAVEHMLHTHTYTYTDGHKYIAVLSSNNAYWLTYGLFLKMDISWTIYHFDILSFRINSSNIWTELFYFCSVLKNLGFVTIQ</sequence>
<protein>
    <recommendedName>
        <fullName evidence="4">Immunoglobulin V-set domain-containing protein</fullName>
    </recommendedName>
</protein>
<dbReference type="AlphaFoldDB" id="A0AAY5K6Y9"/>
<evidence type="ECO:0000256" key="2">
    <source>
        <dbReference type="ARBA" id="ARBA00023130"/>
    </source>
</evidence>
<proteinExistence type="predicted"/>
<evidence type="ECO:0000313" key="6">
    <source>
        <dbReference type="Proteomes" id="UP000265140"/>
    </source>
</evidence>
<dbReference type="Ensembl" id="ENSELUT00000088967.1">
    <property type="protein sequence ID" value="ENSELUP00000084778.1"/>
    <property type="gene ID" value="ENSELUG00000037836.1"/>
</dbReference>
<dbReference type="InterPro" id="IPR013106">
    <property type="entry name" value="Ig_V-set"/>
</dbReference>
<evidence type="ECO:0000259" key="4">
    <source>
        <dbReference type="SMART" id="SM00406"/>
    </source>
</evidence>
<keyword evidence="6" id="KW-1185">Reference proteome</keyword>
<evidence type="ECO:0000256" key="3">
    <source>
        <dbReference type="ARBA" id="ARBA00043265"/>
    </source>
</evidence>
<dbReference type="SUPFAM" id="SSF48726">
    <property type="entry name" value="Immunoglobulin"/>
    <property type="match status" value="1"/>
</dbReference>
<dbReference type="GO" id="GO:0019814">
    <property type="term" value="C:immunoglobulin complex"/>
    <property type="evidence" value="ECO:0007669"/>
    <property type="project" value="UniProtKB-KW"/>
</dbReference>
<dbReference type="InterPro" id="IPR050199">
    <property type="entry name" value="IgHV"/>
</dbReference>
<dbReference type="GO" id="GO:0002250">
    <property type="term" value="P:adaptive immune response"/>
    <property type="evidence" value="ECO:0007669"/>
    <property type="project" value="UniProtKB-KW"/>
</dbReference>
<organism evidence="5 6">
    <name type="scientific">Esox lucius</name>
    <name type="common">Northern pike</name>
    <dbReference type="NCBI Taxonomy" id="8010"/>
    <lineage>
        <taxon>Eukaryota</taxon>
        <taxon>Metazoa</taxon>
        <taxon>Chordata</taxon>
        <taxon>Craniata</taxon>
        <taxon>Vertebrata</taxon>
        <taxon>Euteleostomi</taxon>
        <taxon>Actinopterygii</taxon>
        <taxon>Neopterygii</taxon>
        <taxon>Teleostei</taxon>
        <taxon>Protacanthopterygii</taxon>
        <taxon>Esociformes</taxon>
        <taxon>Esocidae</taxon>
        <taxon>Esox</taxon>
    </lineage>
</organism>
<evidence type="ECO:0000313" key="5">
    <source>
        <dbReference type="Ensembl" id="ENSELUP00000084778.1"/>
    </source>
</evidence>
<feature type="domain" description="Immunoglobulin V-set" evidence="4">
    <location>
        <begin position="1"/>
        <end position="65"/>
    </location>
</feature>
<reference evidence="5 6" key="1">
    <citation type="submission" date="2020-02" db="EMBL/GenBank/DDBJ databases">
        <title>Esox lucius (northern pike) genome, fEsoLuc1, primary haplotype.</title>
        <authorList>
            <person name="Myers G."/>
            <person name="Karagic N."/>
            <person name="Meyer A."/>
            <person name="Pippel M."/>
            <person name="Reichard M."/>
            <person name="Winkler S."/>
            <person name="Tracey A."/>
            <person name="Sims Y."/>
            <person name="Howe K."/>
            <person name="Rhie A."/>
            <person name="Formenti G."/>
            <person name="Durbin R."/>
            <person name="Fedrigo O."/>
            <person name="Jarvis E.D."/>
        </authorList>
    </citation>
    <scope>NUCLEOTIDE SEQUENCE [LARGE SCALE GENOMIC DNA]</scope>
</reference>
<dbReference type="PANTHER" id="PTHR23266">
    <property type="entry name" value="IMMUNOGLOBULIN HEAVY CHAIN"/>
    <property type="match status" value="1"/>
</dbReference>
<dbReference type="Pfam" id="PF07686">
    <property type="entry name" value="V-set"/>
    <property type="match status" value="1"/>
</dbReference>
<evidence type="ECO:0000256" key="1">
    <source>
        <dbReference type="ARBA" id="ARBA00022859"/>
    </source>
</evidence>
<dbReference type="GO" id="GO:0005576">
    <property type="term" value="C:extracellular region"/>
    <property type="evidence" value="ECO:0007669"/>
    <property type="project" value="UniProtKB-ARBA"/>
</dbReference>
<keyword evidence="3" id="KW-1280">Immunoglobulin</keyword>
<dbReference type="SMART" id="SM00406">
    <property type="entry name" value="IGv"/>
    <property type="match status" value="1"/>
</dbReference>
<keyword evidence="1" id="KW-0391">Immunity</keyword>
<reference evidence="5" key="2">
    <citation type="submission" date="2025-08" db="UniProtKB">
        <authorList>
            <consortium name="Ensembl"/>
        </authorList>
    </citation>
    <scope>IDENTIFICATION</scope>
</reference>
<dbReference type="InterPro" id="IPR013783">
    <property type="entry name" value="Ig-like_fold"/>
</dbReference>
<name>A0AAY5K6Y9_ESOLU</name>
<accession>A0AAY5K6Y9</accession>
<reference evidence="5" key="3">
    <citation type="submission" date="2025-09" db="UniProtKB">
        <authorList>
            <consortium name="Ensembl"/>
        </authorList>
    </citation>
    <scope>IDENTIFICATION</scope>
</reference>
<dbReference type="GeneTree" id="ENSGT00940000161255"/>